<dbReference type="HOGENOM" id="CLU_112331_5_1_10"/>
<reference evidence="3 4" key="1">
    <citation type="journal article" date="2011" name="J. Bacteriol.">
        <title>Complete genome sequence of the dog commensal and human pathogen Capnocytophaga canimorsus strain 5.</title>
        <authorList>
            <person name="Manfredi P."/>
            <person name="Pagni M."/>
            <person name="Cornelis G.R."/>
        </authorList>
    </citation>
    <scope>NUCLEOTIDE SEQUENCE [LARGE SCALE GENOMIC DNA]</scope>
    <source>
        <strain evidence="4">5</strain>
    </source>
</reference>
<protein>
    <submittedName>
        <fullName evidence="3">Integration host factor subunit beta</fullName>
    </submittedName>
</protein>
<dbReference type="AlphaFoldDB" id="F9YVJ5"/>
<feature type="domain" description="HU" evidence="2">
    <location>
        <begin position="4"/>
        <end position="119"/>
    </location>
</feature>
<dbReference type="InterPro" id="IPR041607">
    <property type="entry name" value="HU-HIG"/>
</dbReference>
<evidence type="ECO:0000313" key="3">
    <source>
        <dbReference type="EMBL" id="AEK24429.1"/>
    </source>
</evidence>
<evidence type="ECO:0000256" key="1">
    <source>
        <dbReference type="ARBA" id="ARBA00023125"/>
    </source>
</evidence>
<dbReference type="InterPro" id="IPR010992">
    <property type="entry name" value="IHF-like_DNA-bd_dom_sf"/>
</dbReference>
<keyword evidence="4" id="KW-1185">Reference proteome</keyword>
<dbReference type="STRING" id="860228.Ccan_23140"/>
<evidence type="ECO:0000259" key="2">
    <source>
        <dbReference type="Pfam" id="PF18291"/>
    </source>
</evidence>
<dbReference type="KEGG" id="ccm:Ccan_23140"/>
<gene>
    <name evidence="3" type="ordered locus">Ccan_23140</name>
</gene>
<dbReference type="Pfam" id="PF18291">
    <property type="entry name" value="HU-HIG"/>
    <property type="match status" value="1"/>
</dbReference>
<dbReference type="Gene3D" id="4.10.520.10">
    <property type="entry name" value="IHF-like DNA-binding proteins"/>
    <property type="match status" value="1"/>
</dbReference>
<accession>F9YVJ5</accession>
<keyword evidence="1" id="KW-0238">DNA-binding</keyword>
<dbReference type="SUPFAM" id="SSF47729">
    <property type="entry name" value="IHF-like DNA-binding proteins"/>
    <property type="match status" value="1"/>
</dbReference>
<dbReference type="InterPro" id="IPR005902">
    <property type="entry name" value="HU_DNA-bd_put"/>
</dbReference>
<name>F9YVJ5_CAPCC</name>
<proteinExistence type="predicted"/>
<sequence>MGRKNPQKPNEAPKFYANAKADGEITLKAIAKEIATGSTTVSDTDVLATLNELTKVLIKHLSNGEIVKFGDFGSFQITITSEGVDDEKKFTAANIKGNKIQFRPGTDLKEMLATVKYEKYKK</sequence>
<evidence type="ECO:0000313" key="4">
    <source>
        <dbReference type="Proteomes" id="UP000008895"/>
    </source>
</evidence>
<dbReference type="EMBL" id="CP002113">
    <property type="protein sequence ID" value="AEK24429.1"/>
    <property type="molecule type" value="Genomic_DNA"/>
</dbReference>
<dbReference type="eggNOG" id="COG0776">
    <property type="taxonomic scope" value="Bacteria"/>
</dbReference>
<dbReference type="Proteomes" id="UP000008895">
    <property type="component" value="Chromosome"/>
</dbReference>
<organism evidence="3 4">
    <name type="scientific">Capnocytophaga canimorsus (strain 5)</name>
    <dbReference type="NCBI Taxonomy" id="860228"/>
    <lineage>
        <taxon>Bacteria</taxon>
        <taxon>Pseudomonadati</taxon>
        <taxon>Bacteroidota</taxon>
        <taxon>Flavobacteriia</taxon>
        <taxon>Flavobacteriales</taxon>
        <taxon>Flavobacteriaceae</taxon>
        <taxon>Capnocytophaga</taxon>
    </lineage>
</organism>
<dbReference type="NCBIfam" id="TIGR01201">
    <property type="entry name" value="HU_rel"/>
    <property type="match status" value="1"/>
</dbReference>
<dbReference type="GO" id="GO:0003677">
    <property type="term" value="F:DNA binding"/>
    <property type="evidence" value="ECO:0007669"/>
    <property type="project" value="UniProtKB-KW"/>
</dbReference>